<comment type="caution">
    <text evidence="3">The sequence shown here is derived from an EMBL/GenBank/DDBJ whole genome shotgun (WGS) entry which is preliminary data.</text>
</comment>
<dbReference type="GO" id="GO:0005576">
    <property type="term" value="C:extracellular region"/>
    <property type="evidence" value="ECO:0007669"/>
    <property type="project" value="TreeGrafter"/>
</dbReference>
<proteinExistence type="predicted"/>
<keyword evidence="4" id="KW-1185">Reference proteome</keyword>
<evidence type="ECO:0000256" key="1">
    <source>
        <dbReference type="SAM" id="MobiDB-lite"/>
    </source>
</evidence>
<dbReference type="InterPro" id="IPR027589">
    <property type="entry name" value="Choice_anch_B"/>
</dbReference>
<keyword evidence="2" id="KW-0732">Signal</keyword>
<dbReference type="AlphaFoldDB" id="A0A1V8TF87"/>
<gene>
    <name evidence="3" type="ORF">B0A48_04403</name>
</gene>
<feature type="region of interest" description="Disordered" evidence="1">
    <location>
        <begin position="39"/>
        <end position="63"/>
    </location>
</feature>
<dbReference type="Proteomes" id="UP000192596">
    <property type="component" value="Unassembled WGS sequence"/>
</dbReference>
<evidence type="ECO:0000313" key="3">
    <source>
        <dbReference type="EMBL" id="OQO10047.1"/>
    </source>
</evidence>
<feature type="chain" id="PRO_5013388690" description="Peptidase A1 domain-containing protein" evidence="2">
    <location>
        <begin position="16"/>
        <end position="447"/>
    </location>
</feature>
<feature type="compositionally biased region" description="Basic and acidic residues" evidence="1">
    <location>
        <begin position="54"/>
        <end position="63"/>
    </location>
</feature>
<organism evidence="3 4">
    <name type="scientific">Cryoendolithus antarcticus</name>
    <dbReference type="NCBI Taxonomy" id="1507870"/>
    <lineage>
        <taxon>Eukaryota</taxon>
        <taxon>Fungi</taxon>
        <taxon>Dikarya</taxon>
        <taxon>Ascomycota</taxon>
        <taxon>Pezizomycotina</taxon>
        <taxon>Dothideomycetes</taxon>
        <taxon>Dothideomycetidae</taxon>
        <taxon>Cladosporiales</taxon>
        <taxon>Cladosporiaceae</taxon>
        <taxon>Cryoendolithus</taxon>
    </lineage>
</organism>
<evidence type="ECO:0008006" key="5">
    <source>
        <dbReference type="Google" id="ProtNLM"/>
    </source>
</evidence>
<dbReference type="PANTHER" id="PTHR38787">
    <property type="entry name" value="REGULATORY P DOMAIN-CONTAINING PROTEIN"/>
    <property type="match status" value="1"/>
</dbReference>
<reference evidence="4" key="1">
    <citation type="submission" date="2017-03" db="EMBL/GenBank/DDBJ databases">
        <title>Genomes of endolithic fungi from Antarctica.</title>
        <authorList>
            <person name="Coleine C."/>
            <person name="Masonjones S."/>
            <person name="Stajich J.E."/>
        </authorList>
    </citation>
    <scope>NUCLEOTIDE SEQUENCE [LARGE SCALE GENOMIC DNA]</scope>
    <source>
        <strain evidence="4">CCFEE 5527</strain>
    </source>
</reference>
<feature type="signal peptide" evidence="2">
    <location>
        <begin position="1"/>
        <end position="15"/>
    </location>
</feature>
<accession>A0A1V8TF87</accession>
<evidence type="ECO:0000313" key="4">
    <source>
        <dbReference type="Proteomes" id="UP000192596"/>
    </source>
</evidence>
<dbReference type="PANTHER" id="PTHR38787:SF3">
    <property type="entry name" value="REGULATORY P DOMAIN-CONTAINING PROTEIN"/>
    <property type="match status" value="1"/>
</dbReference>
<dbReference type="InParanoid" id="A0A1V8TF87"/>
<dbReference type="EMBL" id="NAJO01000009">
    <property type="protein sequence ID" value="OQO10047.1"/>
    <property type="molecule type" value="Genomic_DNA"/>
</dbReference>
<dbReference type="OrthoDB" id="2099887at2759"/>
<dbReference type="NCBIfam" id="TIGR04312">
    <property type="entry name" value="choice_anch_B"/>
    <property type="match status" value="1"/>
</dbReference>
<protein>
    <recommendedName>
        <fullName evidence="5">Peptidase A1 domain-containing protein</fullName>
    </recommendedName>
</protein>
<dbReference type="STRING" id="1507870.A0A1V8TF87"/>
<sequence length="447" mass="49196">MKFLSLAVLPVAALAAYTSQEYAEGAVHARVMGLKESQWTRDRTQGKHASRKWNSRDKKNGGWRERNDPSVVLEWIYGREFAAIGQADGTAFVEITKNGKISYLGRLPQQSVFSIWREIRILDDLCIIGSEARDHGVQVFDMKKLLTLSPTRPANFSTATDITGLFTQLPIGRTHNVVVNWNLDYAVAVGAQPRNSTCRSGLIFIDLTDPSNPTSPGCAGQDGYVHDAQCVKYKGPDSRYAGKDICIGYNEDTVTVYDATYKSGINSTQVIGRLAYPGASYTHQGSFIDQEWMQYLLLDDELDEVDGVITDGVPVTYIVDMSDLTNPKLTGTFKATDFKGIDHNQYVYDGLSYQSNYGNGLWVHDVSSIVDDPTGASVEVAGFFDIYPEDDAVGGIVEFVGTWSHYGPYPSGYVIVNTIERGAFVVKLAKFGKKGSGKNKGRGRGSY</sequence>
<evidence type="ECO:0000256" key="2">
    <source>
        <dbReference type="SAM" id="SignalP"/>
    </source>
</evidence>
<name>A0A1V8TF87_9PEZI</name>